<dbReference type="InterPro" id="IPR001789">
    <property type="entry name" value="Sig_transdc_resp-reg_receiver"/>
</dbReference>
<evidence type="ECO:0000313" key="6">
    <source>
        <dbReference type="EMBL" id="KYH33403.1"/>
    </source>
</evidence>
<dbReference type="PROSITE" id="PS50110">
    <property type="entry name" value="RESPONSE_REGULATORY"/>
    <property type="match status" value="1"/>
</dbReference>
<comment type="function">
    <text evidence="3">May play the central regulatory role in sporulation. It may be an element of the effector pathway responsible for the activation of sporulation genes in response to nutritional stress. Spo0A may act in concert with spo0H (a sigma factor) to control the expression of some genes that are critical to the sporulation process.</text>
</comment>
<dbReference type="PANTHER" id="PTHR44591">
    <property type="entry name" value="STRESS RESPONSE REGULATOR PROTEIN 1"/>
    <property type="match status" value="1"/>
</dbReference>
<dbReference type="RefSeq" id="WP_062280164.1">
    <property type="nucleotide sequence ID" value="NZ_LTBC01000001.1"/>
</dbReference>
<dbReference type="SUPFAM" id="SSF52172">
    <property type="entry name" value="CheY-like"/>
    <property type="match status" value="1"/>
</dbReference>
<dbReference type="AlphaFoldDB" id="A0A151B0U0"/>
<dbReference type="InterPro" id="IPR011006">
    <property type="entry name" value="CheY-like_superfamily"/>
</dbReference>
<dbReference type="Gene3D" id="3.40.50.2300">
    <property type="match status" value="1"/>
</dbReference>
<keyword evidence="2 4" id="KW-0597">Phosphoprotein</keyword>
<dbReference type="GO" id="GO:0016740">
    <property type="term" value="F:transferase activity"/>
    <property type="evidence" value="ECO:0007669"/>
    <property type="project" value="UniProtKB-KW"/>
</dbReference>
<dbReference type="GO" id="GO:0000160">
    <property type="term" value="P:phosphorelay signal transduction system"/>
    <property type="evidence" value="ECO:0007669"/>
    <property type="project" value="InterPro"/>
</dbReference>
<organism evidence="6 7">
    <name type="scientific">Moorella mulderi DSM 14980</name>
    <dbReference type="NCBI Taxonomy" id="1122241"/>
    <lineage>
        <taxon>Bacteria</taxon>
        <taxon>Bacillati</taxon>
        <taxon>Bacillota</taxon>
        <taxon>Clostridia</taxon>
        <taxon>Neomoorellales</taxon>
        <taxon>Neomoorellaceae</taxon>
        <taxon>Neomoorella</taxon>
    </lineage>
</organism>
<dbReference type="SMART" id="SM00448">
    <property type="entry name" value="REC"/>
    <property type="match status" value="1"/>
</dbReference>
<dbReference type="Proteomes" id="UP000075670">
    <property type="component" value="Unassembled WGS sequence"/>
</dbReference>
<keyword evidence="6" id="KW-0808">Transferase</keyword>
<sequence length="129" mass="14457">MPRILIVDDQHGVRTLLQLAFQEEGYQVATAINGRDALRQVERWRPDVVVMDVRMPIMGGLEALPRIKALAPHTAVIIMSAYVDAATLPEVWHLGASDFIYKPFDLEELKARVRALLPGEEADCRKLAP</sequence>
<dbReference type="PATRIC" id="fig|1122241.3.peg.117"/>
<evidence type="ECO:0000259" key="5">
    <source>
        <dbReference type="PROSITE" id="PS50110"/>
    </source>
</evidence>
<protein>
    <recommendedName>
        <fullName evidence="1">Stage 0 sporulation protein A homolog</fullName>
    </recommendedName>
</protein>
<dbReference type="EMBL" id="LTBC01000001">
    <property type="protein sequence ID" value="KYH33403.1"/>
    <property type="molecule type" value="Genomic_DNA"/>
</dbReference>
<evidence type="ECO:0000313" key="7">
    <source>
        <dbReference type="Proteomes" id="UP000075670"/>
    </source>
</evidence>
<evidence type="ECO:0000256" key="3">
    <source>
        <dbReference type="ARBA" id="ARBA00024867"/>
    </source>
</evidence>
<evidence type="ECO:0000256" key="2">
    <source>
        <dbReference type="ARBA" id="ARBA00022553"/>
    </source>
</evidence>
<feature type="domain" description="Response regulatory" evidence="5">
    <location>
        <begin position="3"/>
        <end position="117"/>
    </location>
</feature>
<dbReference type="OrthoDB" id="9808843at2"/>
<keyword evidence="7" id="KW-1185">Reference proteome</keyword>
<reference evidence="6 7" key="1">
    <citation type="submission" date="2016-02" db="EMBL/GenBank/DDBJ databases">
        <title>Genome sequence of Moorella mulderi DSM 14980.</title>
        <authorList>
            <person name="Poehlein A."/>
            <person name="Daniel R."/>
        </authorList>
    </citation>
    <scope>NUCLEOTIDE SEQUENCE [LARGE SCALE GENOMIC DNA]</scope>
    <source>
        <strain evidence="6 7">DSM 14980</strain>
    </source>
</reference>
<evidence type="ECO:0000256" key="4">
    <source>
        <dbReference type="PROSITE-ProRule" id="PRU00169"/>
    </source>
</evidence>
<proteinExistence type="predicted"/>
<comment type="caution">
    <text evidence="6">The sequence shown here is derived from an EMBL/GenBank/DDBJ whole genome shotgun (WGS) entry which is preliminary data.</text>
</comment>
<evidence type="ECO:0000256" key="1">
    <source>
        <dbReference type="ARBA" id="ARBA00018672"/>
    </source>
</evidence>
<dbReference type="PANTHER" id="PTHR44591:SF3">
    <property type="entry name" value="RESPONSE REGULATORY DOMAIN-CONTAINING PROTEIN"/>
    <property type="match status" value="1"/>
</dbReference>
<name>A0A151B0U0_9FIRM</name>
<gene>
    <name evidence="6" type="primary">spo0F_1</name>
    <name evidence="6" type="ORF">MOMUL_01040</name>
</gene>
<feature type="modified residue" description="4-aspartylphosphate" evidence="4">
    <location>
        <position position="52"/>
    </location>
</feature>
<dbReference type="Pfam" id="PF00072">
    <property type="entry name" value="Response_reg"/>
    <property type="match status" value="1"/>
</dbReference>
<accession>A0A151B0U0</accession>
<dbReference type="InterPro" id="IPR050595">
    <property type="entry name" value="Bact_response_regulator"/>
</dbReference>